<reference evidence="2 3" key="1">
    <citation type="submission" date="2023-06" db="EMBL/GenBank/DDBJ databases">
        <title>Roseiconus lacunae JC819 isolated from Gulf of Mannar region, Tamil Nadu.</title>
        <authorList>
            <person name="Pk S."/>
            <person name="Ch S."/>
            <person name="Ch V.R."/>
        </authorList>
    </citation>
    <scope>NUCLEOTIDE SEQUENCE [LARGE SCALE GENOMIC DNA]</scope>
    <source>
        <strain evidence="2 3">JC819</strain>
    </source>
</reference>
<sequence>MPSKESDLVSGVADSRSELERHLHRMDVFKVSLRNSFGLDLRTLRHRTMTSVGISQVKPFQYLPELLPFLEPRVNVLGRSQRAAFETIKEHAIESFWKLYADFLPLTAMVAKDSGLSQFNTESSIDGDCLSVYLARAILLFDSSRGTKLVTYLDKCLREAVKNIRGERLARQLSIPVSAGRMVHQITWLLQQAEFECRRRLSAAESDGLVIAFLTEQRARFSEATMQRVAFAIRQGRTVQSIERCRPWLDPAHDARRPDNAGNDCYVEEAEEHERQLHEIDEAIARARFTASERAIVLHRLDLPHDSNCLEQLSDKITSATLRKRSTRLLLRLVAARFAPQAPHFGWLVESSPAAARQPLRQVIEAIARRDHPTDSVAPQQFVSDLLNSMAISDSIYRITISERGHLERYLLPDTAVAAGSDRSVAASERRRLSTLLFGKLKAALIEQERQGFPLRSD</sequence>
<comment type="caution">
    <text evidence="2">The sequence shown here is derived from an EMBL/GenBank/DDBJ whole genome shotgun (WGS) entry which is preliminary data.</text>
</comment>
<dbReference type="Proteomes" id="UP001239462">
    <property type="component" value="Unassembled WGS sequence"/>
</dbReference>
<evidence type="ECO:0000313" key="3">
    <source>
        <dbReference type="Proteomes" id="UP001239462"/>
    </source>
</evidence>
<dbReference type="RefSeq" id="WP_289164598.1">
    <property type="nucleotide sequence ID" value="NZ_JASZZN010000012.1"/>
</dbReference>
<gene>
    <name evidence="2" type="ORF">QTN89_16740</name>
</gene>
<evidence type="ECO:0000256" key="1">
    <source>
        <dbReference type="SAM" id="Coils"/>
    </source>
</evidence>
<accession>A0ABT7PLE3</accession>
<proteinExistence type="predicted"/>
<protein>
    <submittedName>
        <fullName evidence="2">Uncharacterized protein</fullName>
    </submittedName>
</protein>
<feature type="coiled-coil region" evidence="1">
    <location>
        <begin position="263"/>
        <end position="290"/>
    </location>
</feature>
<keyword evidence="1" id="KW-0175">Coiled coil</keyword>
<name>A0ABT7PLE3_9BACT</name>
<dbReference type="EMBL" id="JASZZN010000012">
    <property type="protein sequence ID" value="MDM4017096.1"/>
    <property type="molecule type" value="Genomic_DNA"/>
</dbReference>
<evidence type="ECO:0000313" key="2">
    <source>
        <dbReference type="EMBL" id="MDM4017096.1"/>
    </source>
</evidence>
<keyword evidence="3" id="KW-1185">Reference proteome</keyword>
<organism evidence="2 3">
    <name type="scientific">Roseiconus lacunae</name>
    <dbReference type="NCBI Taxonomy" id="2605694"/>
    <lineage>
        <taxon>Bacteria</taxon>
        <taxon>Pseudomonadati</taxon>
        <taxon>Planctomycetota</taxon>
        <taxon>Planctomycetia</taxon>
        <taxon>Pirellulales</taxon>
        <taxon>Pirellulaceae</taxon>
        <taxon>Roseiconus</taxon>
    </lineage>
</organism>